<feature type="compositionally biased region" description="Polar residues" evidence="1">
    <location>
        <begin position="42"/>
        <end position="52"/>
    </location>
</feature>
<dbReference type="EMBL" id="KN848072">
    <property type="protein sequence ID" value="KIX97973.1"/>
    <property type="molecule type" value="Genomic_DNA"/>
</dbReference>
<organism evidence="3 4">
    <name type="scientific">Fonsecaea multimorphosa CBS 102226</name>
    <dbReference type="NCBI Taxonomy" id="1442371"/>
    <lineage>
        <taxon>Eukaryota</taxon>
        <taxon>Fungi</taxon>
        <taxon>Dikarya</taxon>
        <taxon>Ascomycota</taxon>
        <taxon>Pezizomycotina</taxon>
        <taxon>Eurotiomycetes</taxon>
        <taxon>Chaetothyriomycetidae</taxon>
        <taxon>Chaetothyriales</taxon>
        <taxon>Herpotrichiellaceae</taxon>
        <taxon>Fonsecaea</taxon>
    </lineage>
</organism>
<feature type="region of interest" description="Disordered" evidence="1">
    <location>
        <begin position="116"/>
        <end position="170"/>
    </location>
</feature>
<protein>
    <recommendedName>
        <fullName evidence="2">Bacteriophage T5 Orf172 DNA-binding domain-containing protein</fullName>
    </recommendedName>
</protein>
<feature type="region of interest" description="Disordered" evidence="1">
    <location>
        <begin position="281"/>
        <end position="310"/>
    </location>
</feature>
<feature type="region of interest" description="Disordered" evidence="1">
    <location>
        <begin position="183"/>
        <end position="236"/>
    </location>
</feature>
<evidence type="ECO:0000259" key="2">
    <source>
        <dbReference type="SMART" id="SM00974"/>
    </source>
</evidence>
<feature type="region of interest" description="Disordered" evidence="1">
    <location>
        <begin position="1"/>
        <end position="55"/>
    </location>
</feature>
<dbReference type="InterPro" id="IPR018306">
    <property type="entry name" value="Phage_T5_Orf172_DNA-bd"/>
</dbReference>
<feature type="compositionally biased region" description="Low complexity" evidence="1">
    <location>
        <begin position="389"/>
        <end position="398"/>
    </location>
</feature>
<feature type="region of interest" description="Disordered" evidence="1">
    <location>
        <begin position="374"/>
        <end position="410"/>
    </location>
</feature>
<dbReference type="RefSeq" id="XP_016632096.1">
    <property type="nucleotide sequence ID" value="XM_016776554.1"/>
</dbReference>
<keyword evidence="4" id="KW-1185">Reference proteome</keyword>
<dbReference type="PANTHER" id="PTHR28094:SF2">
    <property type="entry name" value="BACTERIOPHAGE T5 ORF172 DNA-BINDING DOMAIN-CONTAINING PROTEIN"/>
    <property type="match status" value="1"/>
</dbReference>
<dbReference type="VEuPathDB" id="FungiDB:Z520_06051"/>
<dbReference type="PANTHER" id="PTHR28094">
    <property type="entry name" value="MEIOTICALLY UP-REGULATED GENE 113 PROTEIN"/>
    <property type="match status" value="1"/>
</dbReference>
<feature type="compositionally biased region" description="Basic and acidic residues" evidence="1">
    <location>
        <begin position="122"/>
        <end position="132"/>
    </location>
</feature>
<dbReference type="OrthoDB" id="2417614at2759"/>
<dbReference type="InterPro" id="IPR053006">
    <property type="entry name" value="Meiosis_regulatory"/>
</dbReference>
<dbReference type="Proteomes" id="UP000053411">
    <property type="component" value="Unassembled WGS sequence"/>
</dbReference>
<proteinExistence type="predicted"/>
<dbReference type="GeneID" id="27711797"/>
<feature type="domain" description="Bacteriophage T5 Orf172 DNA-binding" evidence="2">
    <location>
        <begin position="334"/>
        <end position="456"/>
    </location>
</feature>
<evidence type="ECO:0000313" key="4">
    <source>
        <dbReference type="Proteomes" id="UP000053411"/>
    </source>
</evidence>
<dbReference type="STRING" id="1442371.A0A0D2KMS5"/>
<dbReference type="Pfam" id="PF10544">
    <property type="entry name" value="T5orf172"/>
    <property type="match status" value="1"/>
</dbReference>
<accession>A0A0D2KMS5</accession>
<reference evidence="3 4" key="1">
    <citation type="submission" date="2015-01" db="EMBL/GenBank/DDBJ databases">
        <title>The Genome Sequence of Fonsecaea multimorphosa CBS 102226.</title>
        <authorList>
            <consortium name="The Broad Institute Genomics Platform"/>
            <person name="Cuomo C."/>
            <person name="de Hoog S."/>
            <person name="Gorbushina A."/>
            <person name="Stielow B."/>
            <person name="Teixiera M."/>
            <person name="Abouelleil A."/>
            <person name="Chapman S.B."/>
            <person name="Priest M."/>
            <person name="Young S.K."/>
            <person name="Wortman J."/>
            <person name="Nusbaum C."/>
            <person name="Birren B."/>
        </authorList>
    </citation>
    <scope>NUCLEOTIDE SEQUENCE [LARGE SCALE GENOMIC DNA]</scope>
    <source>
        <strain evidence="3 4">CBS 102226</strain>
    </source>
</reference>
<feature type="compositionally biased region" description="Polar residues" evidence="1">
    <location>
        <begin position="18"/>
        <end position="31"/>
    </location>
</feature>
<dbReference type="SMART" id="SM00974">
    <property type="entry name" value="T5orf172"/>
    <property type="match status" value="1"/>
</dbReference>
<sequence length="470" mass="52607">MSFSGKTPESLLPRSDSRNPATTCRGITTTGRPCRRPLAASPKNSSTPSPSRGNGVLAVLDEQHAAAFYCWQHKDQAEQLAAQGGRTSLYPLKERSSIDTLIEQVGILDLEENVPKRHHRRQIAESVKRRDTLPSGWNQMESPLMTVPDEVVHPRRPRRRPPPPPQSNVKLSWACCIQADHDDDLPPVRVRRDDRDRLPRPHTDARRPSSGRPEMRQSHTTTTRPKPSPAPSQTQTLLSLIPPNLSPQITSQLLAELSRPISAADEAGYIYIFWLTPESEMSKPDDETASSLLDDDEDNLGDSGGGMYNRSLQRTNQALARYASVRRPSNQVQAKRTITLKIGRAANVHRRMTQWTKQCGQNITLIRYYPHNNGASGNTHTPRRPPPAAAAAGSTSAAPPSPQSHSTKVSHVHKVERLIHLELSQKKAIKSECEQCGREHKEWFEIEATREGLRGVDEVVRRWVAWAERQ</sequence>
<feature type="compositionally biased region" description="Polar residues" evidence="1">
    <location>
        <begin position="218"/>
        <end position="236"/>
    </location>
</feature>
<evidence type="ECO:0000313" key="3">
    <source>
        <dbReference type="EMBL" id="KIX97973.1"/>
    </source>
</evidence>
<feature type="compositionally biased region" description="Basic and acidic residues" evidence="1">
    <location>
        <begin position="184"/>
        <end position="217"/>
    </location>
</feature>
<name>A0A0D2KMS5_9EURO</name>
<gene>
    <name evidence="3" type="ORF">Z520_06051</name>
</gene>
<dbReference type="AlphaFoldDB" id="A0A0D2KMS5"/>
<evidence type="ECO:0000256" key="1">
    <source>
        <dbReference type="SAM" id="MobiDB-lite"/>
    </source>
</evidence>